<dbReference type="SMART" id="SM00666">
    <property type="entry name" value="PB1"/>
    <property type="match status" value="1"/>
</dbReference>
<feature type="domain" description="PB1" evidence="4">
    <location>
        <begin position="6"/>
        <end position="83"/>
    </location>
</feature>
<keyword evidence="2" id="KW-0968">Cytoplasmic vesicle</keyword>
<name>A0A1R2B6N5_9CILI</name>
<dbReference type="GO" id="GO:0031410">
    <property type="term" value="C:cytoplasmic vesicle"/>
    <property type="evidence" value="ECO:0007669"/>
    <property type="project" value="UniProtKB-KW"/>
</dbReference>
<accession>A0A1R2B6N5</accession>
<dbReference type="SUPFAM" id="SSF46934">
    <property type="entry name" value="UBA-like"/>
    <property type="match status" value="1"/>
</dbReference>
<dbReference type="CDD" id="cd05992">
    <property type="entry name" value="PB1"/>
    <property type="match status" value="1"/>
</dbReference>
<dbReference type="AlphaFoldDB" id="A0A1R2B6N5"/>
<dbReference type="Pfam" id="PF00564">
    <property type="entry name" value="PB1"/>
    <property type="match status" value="1"/>
</dbReference>
<evidence type="ECO:0000313" key="6">
    <source>
        <dbReference type="Proteomes" id="UP000187209"/>
    </source>
</evidence>
<dbReference type="InterPro" id="IPR053793">
    <property type="entry name" value="PB1-like"/>
</dbReference>
<dbReference type="PROSITE" id="PS50030">
    <property type="entry name" value="UBA"/>
    <property type="match status" value="1"/>
</dbReference>
<dbReference type="PROSITE" id="PS51745">
    <property type="entry name" value="PB1"/>
    <property type="match status" value="1"/>
</dbReference>
<evidence type="ECO:0000256" key="1">
    <source>
        <dbReference type="ARBA" id="ARBA00004419"/>
    </source>
</evidence>
<dbReference type="Pfam" id="PF16158">
    <property type="entry name" value="N_BRCA1_IG"/>
    <property type="match status" value="1"/>
</dbReference>
<reference evidence="5 6" key="1">
    <citation type="submission" date="2016-11" db="EMBL/GenBank/DDBJ databases">
        <title>The macronuclear genome of Stentor coeruleus: a giant cell with tiny introns.</title>
        <authorList>
            <person name="Slabodnick M."/>
            <person name="Ruby J.G."/>
            <person name="Reiff S.B."/>
            <person name="Swart E.C."/>
            <person name="Gosai S."/>
            <person name="Prabakaran S."/>
            <person name="Witkowska E."/>
            <person name="Larue G.E."/>
            <person name="Fisher S."/>
            <person name="Freeman R.M."/>
            <person name="Gunawardena J."/>
            <person name="Chu W."/>
            <person name="Stover N.A."/>
            <person name="Gregory B.D."/>
            <person name="Nowacki M."/>
            <person name="Derisi J."/>
            <person name="Roy S.W."/>
            <person name="Marshall W.F."/>
            <person name="Sood P."/>
        </authorList>
    </citation>
    <scope>NUCLEOTIDE SEQUENCE [LARGE SCALE GENOMIC DNA]</scope>
    <source>
        <strain evidence="5">WM001</strain>
    </source>
</reference>
<organism evidence="5 6">
    <name type="scientific">Stentor coeruleus</name>
    <dbReference type="NCBI Taxonomy" id="5963"/>
    <lineage>
        <taxon>Eukaryota</taxon>
        <taxon>Sar</taxon>
        <taxon>Alveolata</taxon>
        <taxon>Ciliophora</taxon>
        <taxon>Postciliodesmatophora</taxon>
        <taxon>Heterotrichea</taxon>
        <taxon>Heterotrichida</taxon>
        <taxon>Stentoridae</taxon>
        <taxon>Stentor</taxon>
    </lineage>
</organism>
<dbReference type="InterPro" id="IPR000270">
    <property type="entry name" value="PB1_dom"/>
</dbReference>
<dbReference type="Gene3D" id="1.10.8.10">
    <property type="entry name" value="DNA helicase RuvA subunit, C-terminal domain"/>
    <property type="match status" value="1"/>
</dbReference>
<dbReference type="Gene3D" id="2.60.40.10">
    <property type="entry name" value="Immunoglobulins"/>
    <property type="match status" value="1"/>
</dbReference>
<evidence type="ECO:0000259" key="4">
    <source>
        <dbReference type="PROSITE" id="PS51745"/>
    </source>
</evidence>
<dbReference type="SMART" id="SM00165">
    <property type="entry name" value="UBA"/>
    <property type="match status" value="1"/>
</dbReference>
<keyword evidence="6" id="KW-1185">Reference proteome</keyword>
<dbReference type="InterPro" id="IPR015940">
    <property type="entry name" value="UBA"/>
</dbReference>
<dbReference type="EMBL" id="MPUH01000902">
    <property type="protein sequence ID" value="OMJ72431.1"/>
    <property type="molecule type" value="Genomic_DNA"/>
</dbReference>
<comment type="subcellular location">
    <subcellularLocation>
        <location evidence="1">Cytoplasmic vesicle</location>
        <location evidence="1">Autophagosome</location>
    </subcellularLocation>
</comment>
<evidence type="ECO:0000313" key="5">
    <source>
        <dbReference type="EMBL" id="OMJ72431.1"/>
    </source>
</evidence>
<sequence length="308" mass="34930">MSQQKKFALKIVRGEEIRLMHLMPSTWAELQTSLKNMYGTSDFHITYIDEEGDRITISSNMDLLEAYRNYNTKPSMKIYIKPRNTIEDFEELKIDDPSQKSKTKLEPKIVNNECSENSWGRCRKGNMRGRCNGMWRMFRGAPWFGPMKEQMRNMCKNQGSNEYKMKVIKKGYPKNWVVSCGSTIVITWTVMNKGTKSWTEGSVIEDFKGTLKLLEPVVISEVKPGEICNVSINIQVPIEQGKHKGCWVLLVNGECAGVLRAGIRASAEIKNAKVDTLVSMGFNRETALKALEENGGDLDLAVSKIIKS</sequence>
<dbReference type="GO" id="GO:0005776">
    <property type="term" value="C:autophagosome"/>
    <property type="evidence" value="ECO:0007669"/>
    <property type="project" value="UniProtKB-SubCell"/>
</dbReference>
<dbReference type="SUPFAM" id="SSF54277">
    <property type="entry name" value="CAD &amp; PB1 domains"/>
    <property type="match status" value="1"/>
</dbReference>
<gene>
    <name evidence="5" type="ORF">SteCoe_29135</name>
</gene>
<dbReference type="InterPro" id="IPR009060">
    <property type="entry name" value="UBA-like_sf"/>
</dbReference>
<dbReference type="CDD" id="cd14270">
    <property type="entry name" value="UBA"/>
    <property type="match status" value="1"/>
</dbReference>
<proteinExistence type="predicted"/>
<evidence type="ECO:0008006" key="7">
    <source>
        <dbReference type="Google" id="ProtNLM"/>
    </source>
</evidence>
<dbReference type="Gene3D" id="3.10.20.90">
    <property type="entry name" value="Phosphatidylinositol 3-kinase Catalytic Subunit, Chain A, domain 1"/>
    <property type="match status" value="1"/>
</dbReference>
<dbReference type="Proteomes" id="UP000187209">
    <property type="component" value="Unassembled WGS sequence"/>
</dbReference>
<dbReference type="InterPro" id="IPR032350">
    <property type="entry name" value="Nbr1_FW"/>
</dbReference>
<evidence type="ECO:0000259" key="3">
    <source>
        <dbReference type="PROSITE" id="PS50030"/>
    </source>
</evidence>
<dbReference type="InterPro" id="IPR013783">
    <property type="entry name" value="Ig-like_fold"/>
</dbReference>
<comment type="caution">
    <text evidence="5">The sequence shown here is derived from an EMBL/GenBank/DDBJ whole genome shotgun (WGS) entry which is preliminary data.</text>
</comment>
<dbReference type="Pfam" id="PF00627">
    <property type="entry name" value="UBA"/>
    <property type="match status" value="1"/>
</dbReference>
<dbReference type="PANTHER" id="PTHR20930">
    <property type="entry name" value="OVARIAN CARCINOMA ANTIGEN CA125-RELATED"/>
    <property type="match status" value="1"/>
</dbReference>
<dbReference type="OrthoDB" id="661148at2759"/>
<protein>
    <recommendedName>
        <fullName evidence="7">UBA domain-containing protein</fullName>
    </recommendedName>
</protein>
<feature type="domain" description="UBA" evidence="3">
    <location>
        <begin position="268"/>
        <end position="308"/>
    </location>
</feature>
<dbReference type="PANTHER" id="PTHR20930:SF0">
    <property type="entry name" value="PROTEIN ILRUN"/>
    <property type="match status" value="1"/>
</dbReference>
<evidence type="ECO:0000256" key="2">
    <source>
        <dbReference type="ARBA" id="ARBA00023329"/>
    </source>
</evidence>